<name>A0A914CXY6_9BILA</name>
<proteinExistence type="predicted"/>
<reference evidence="2" key="1">
    <citation type="submission" date="2022-11" db="UniProtKB">
        <authorList>
            <consortium name="WormBaseParasite"/>
        </authorList>
    </citation>
    <scope>IDENTIFICATION</scope>
</reference>
<accession>A0A914CXY6</accession>
<evidence type="ECO:0000313" key="2">
    <source>
        <dbReference type="WBParaSite" id="ACRNAN_scaffold15729.g30365.t1"/>
    </source>
</evidence>
<sequence length="166" mass="17950">MLPIVLPSLDSVSNETVQNASAEGNHDDFPVPVVIDLSHETKINHNFNPTPPLVIEPPINRSIIESAKEPTISDQDQDNTQTGIHKNKTIVEPQRVLMPPLNPTAPENVIKPTQKEPESHIEKVHVAPLARVIKRGKPKPSTSSEKVSATTPIIIGITAIAKGQAA</sequence>
<dbReference type="WBParaSite" id="ACRNAN_scaffold15729.g30365.t1">
    <property type="protein sequence ID" value="ACRNAN_scaffold15729.g30365.t1"/>
    <property type="gene ID" value="ACRNAN_scaffold15729.g30365"/>
</dbReference>
<dbReference type="Proteomes" id="UP000887540">
    <property type="component" value="Unplaced"/>
</dbReference>
<protein>
    <submittedName>
        <fullName evidence="2">Uncharacterized protein</fullName>
    </submittedName>
</protein>
<dbReference type="AlphaFoldDB" id="A0A914CXY6"/>
<organism evidence="1 2">
    <name type="scientific">Acrobeloides nanus</name>
    <dbReference type="NCBI Taxonomy" id="290746"/>
    <lineage>
        <taxon>Eukaryota</taxon>
        <taxon>Metazoa</taxon>
        <taxon>Ecdysozoa</taxon>
        <taxon>Nematoda</taxon>
        <taxon>Chromadorea</taxon>
        <taxon>Rhabditida</taxon>
        <taxon>Tylenchina</taxon>
        <taxon>Cephalobomorpha</taxon>
        <taxon>Cephaloboidea</taxon>
        <taxon>Cephalobidae</taxon>
        <taxon>Acrobeloides</taxon>
    </lineage>
</organism>
<evidence type="ECO:0000313" key="1">
    <source>
        <dbReference type="Proteomes" id="UP000887540"/>
    </source>
</evidence>
<keyword evidence="1" id="KW-1185">Reference proteome</keyword>